<organism evidence="2 3">
    <name type="scientific">Streptomyces albiaxialis</name>
    <dbReference type="NCBI Taxonomy" id="329523"/>
    <lineage>
        <taxon>Bacteria</taxon>
        <taxon>Bacillati</taxon>
        <taxon>Actinomycetota</taxon>
        <taxon>Actinomycetes</taxon>
        <taxon>Kitasatosporales</taxon>
        <taxon>Streptomycetaceae</taxon>
        <taxon>Streptomyces</taxon>
    </lineage>
</organism>
<dbReference type="RefSeq" id="WP_344522977.1">
    <property type="nucleotide sequence ID" value="NZ_BAAAPE010000001.1"/>
</dbReference>
<dbReference type="EMBL" id="BAAAPE010000001">
    <property type="protein sequence ID" value="GAA2060627.1"/>
    <property type="molecule type" value="Genomic_DNA"/>
</dbReference>
<dbReference type="InterPro" id="IPR051207">
    <property type="entry name" value="ComplexI_NDUFA9_subunit"/>
</dbReference>
<accession>A0ABN2VEL5</accession>
<dbReference type="Proteomes" id="UP001500016">
    <property type="component" value="Unassembled WGS sequence"/>
</dbReference>
<comment type="caution">
    <text evidence="2">The sequence shown here is derived from an EMBL/GenBank/DDBJ whole genome shotgun (WGS) entry which is preliminary data.</text>
</comment>
<evidence type="ECO:0000313" key="3">
    <source>
        <dbReference type="Proteomes" id="UP001500016"/>
    </source>
</evidence>
<dbReference type="Pfam" id="PF13460">
    <property type="entry name" value="NAD_binding_10"/>
    <property type="match status" value="1"/>
</dbReference>
<reference evidence="2 3" key="1">
    <citation type="journal article" date="2019" name="Int. J. Syst. Evol. Microbiol.">
        <title>The Global Catalogue of Microorganisms (GCM) 10K type strain sequencing project: providing services to taxonomists for standard genome sequencing and annotation.</title>
        <authorList>
            <consortium name="The Broad Institute Genomics Platform"/>
            <consortium name="The Broad Institute Genome Sequencing Center for Infectious Disease"/>
            <person name="Wu L."/>
            <person name="Ma J."/>
        </authorList>
    </citation>
    <scope>NUCLEOTIDE SEQUENCE [LARGE SCALE GENOMIC DNA]</scope>
    <source>
        <strain evidence="2 3">JCM 15478</strain>
    </source>
</reference>
<dbReference type="Gene3D" id="3.40.50.720">
    <property type="entry name" value="NAD(P)-binding Rossmann-like Domain"/>
    <property type="match status" value="1"/>
</dbReference>
<sequence>MTSSILLTGGTGTLGRRVLPLLLDEGFTVRVLSRKAHARADGVEYVTGDLLKDEGTEAAVDGAATVLHLAGGAKGDDVATRNLARAAARAGTRHFVHISVVGADRVPLAYLRAQRDAERAVADSGVPWTTLRAAQFHTLVLTMVEKMTKLPVVPVPGGLRLQSVDPGEVAARLVGLTRGEPSGLVPELVGPEEYGLADVLRTYLRAHGKRRPLMPVRIPGRAGRSYRAGENLSVDGVTRGTRTWAEFLAVQEHVQV</sequence>
<feature type="domain" description="NAD(P)-binding" evidence="1">
    <location>
        <begin position="9"/>
        <end position="136"/>
    </location>
</feature>
<gene>
    <name evidence="2" type="ORF">GCM10009801_02320</name>
</gene>
<dbReference type="SUPFAM" id="SSF51735">
    <property type="entry name" value="NAD(P)-binding Rossmann-fold domains"/>
    <property type="match status" value="1"/>
</dbReference>
<protein>
    <submittedName>
        <fullName evidence="2">NAD(P)H-binding protein</fullName>
    </submittedName>
</protein>
<name>A0ABN2VEL5_9ACTN</name>
<evidence type="ECO:0000313" key="2">
    <source>
        <dbReference type="EMBL" id="GAA2060627.1"/>
    </source>
</evidence>
<dbReference type="InterPro" id="IPR016040">
    <property type="entry name" value="NAD(P)-bd_dom"/>
</dbReference>
<dbReference type="PANTHER" id="PTHR12126:SF11">
    <property type="entry name" value="NADH DEHYDROGENASE [UBIQUINONE] 1 ALPHA SUBCOMPLEX SUBUNIT 9, MITOCHONDRIAL"/>
    <property type="match status" value="1"/>
</dbReference>
<keyword evidence="3" id="KW-1185">Reference proteome</keyword>
<evidence type="ECO:0000259" key="1">
    <source>
        <dbReference type="Pfam" id="PF13460"/>
    </source>
</evidence>
<dbReference type="PANTHER" id="PTHR12126">
    <property type="entry name" value="NADH-UBIQUINONE OXIDOREDUCTASE 39 KDA SUBUNIT-RELATED"/>
    <property type="match status" value="1"/>
</dbReference>
<proteinExistence type="predicted"/>
<dbReference type="InterPro" id="IPR036291">
    <property type="entry name" value="NAD(P)-bd_dom_sf"/>
</dbReference>